<dbReference type="AlphaFoldDB" id="W7IWB2"/>
<keyword evidence="1" id="KW-0472">Membrane</keyword>
<dbReference type="Proteomes" id="UP000019277">
    <property type="component" value="Unassembled WGS sequence"/>
</dbReference>
<keyword evidence="1" id="KW-0812">Transmembrane</keyword>
<proteinExistence type="predicted"/>
<evidence type="ECO:0008006" key="4">
    <source>
        <dbReference type="Google" id="ProtNLM"/>
    </source>
</evidence>
<comment type="caution">
    <text evidence="2">The sequence shown here is derived from an EMBL/GenBank/DDBJ whole genome shotgun (WGS) entry which is preliminary data.</text>
</comment>
<keyword evidence="1" id="KW-1133">Transmembrane helix</keyword>
<dbReference type="RefSeq" id="WP_035284749.1">
    <property type="nucleotide sequence ID" value="NZ_AYXG01000147.1"/>
</dbReference>
<name>W7IWB2_9PSEU</name>
<accession>W7IWB2</accession>
<reference evidence="2 3" key="1">
    <citation type="journal article" date="2014" name="Genome Announc.">
        <title>Draft Genome Sequence of the Antitrypanosomally Active Sponge-Associated Bacterium Actinokineospora sp. Strain EG49.</title>
        <authorList>
            <person name="Harjes J."/>
            <person name="Ryu T."/>
            <person name="Abdelmohsen U.R."/>
            <person name="Moitinho-Silva L."/>
            <person name="Horn H."/>
            <person name="Ravasi T."/>
            <person name="Hentschel U."/>
        </authorList>
    </citation>
    <scope>NUCLEOTIDE SEQUENCE [LARGE SCALE GENOMIC DNA]</scope>
    <source>
        <strain evidence="2 3">EG49</strain>
    </source>
</reference>
<dbReference type="EMBL" id="AYXG01000147">
    <property type="protein sequence ID" value="EWC60751.1"/>
    <property type="molecule type" value="Genomic_DNA"/>
</dbReference>
<keyword evidence="3" id="KW-1185">Reference proteome</keyword>
<evidence type="ECO:0000313" key="3">
    <source>
        <dbReference type="Proteomes" id="UP000019277"/>
    </source>
</evidence>
<feature type="transmembrane region" description="Helical" evidence="1">
    <location>
        <begin position="35"/>
        <end position="55"/>
    </location>
</feature>
<evidence type="ECO:0000256" key="1">
    <source>
        <dbReference type="SAM" id="Phobius"/>
    </source>
</evidence>
<gene>
    <name evidence="2" type="ORF">UO65_4034</name>
</gene>
<feature type="transmembrane region" description="Helical" evidence="1">
    <location>
        <begin position="12"/>
        <end position="29"/>
    </location>
</feature>
<organism evidence="2 3">
    <name type="scientific">Actinokineospora spheciospongiae</name>
    <dbReference type="NCBI Taxonomy" id="909613"/>
    <lineage>
        <taxon>Bacteria</taxon>
        <taxon>Bacillati</taxon>
        <taxon>Actinomycetota</taxon>
        <taxon>Actinomycetes</taxon>
        <taxon>Pseudonocardiales</taxon>
        <taxon>Pseudonocardiaceae</taxon>
        <taxon>Actinokineospora</taxon>
    </lineage>
</organism>
<feature type="transmembrane region" description="Helical" evidence="1">
    <location>
        <begin position="67"/>
        <end position="88"/>
    </location>
</feature>
<sequence>MPLPRNTHAFTSLGLSGASALLVLLGLVIRLGDTLSALGSLCWIAGLVFSIIGVVKARRGAMGDRASATAALVVSIVLTLALIALSVVEAVLR</sequence>
<evidence type="ECO:0000313" key="2">
    <source>
        <dbReference type="EMBL" id="EWC60751.1"/>
    </source>
</evidence>
<protein>
    <recommendedName>
        <fullName evidence="4">DUF4190 domain-containing protein</fullName>
    </recommendedName>
</protein>